<sequence length="599" mass="67780">MCNIKLLLLLLLSLLLCMLPTYFTIGIQLLHYFLMLIHRKFNLPTSLYNNYRLYFKNIVSNRHKQNFPNIQCRSSYSAKVKNAHSIILLDTTKCNENKVICKNVKLIGWVQSVRKHKSCVFCNISDGSSPYDLQVVILPSEITDKITVGCALSVEGDIYHIPNILKTSQLSIDKPTVQCCGELRAKIVSILDTENQLGELQPEKSINNASLPFNHSVPTINRGISSLGPHSPRPDLGVLRSVEALSMRHRLPEFGAMLRMRAHIKRIVRKVMSSCDYLEVDTPILTSTDCEGTGQMFEVQAPALNETRESDSSSVYLTGSAQMHLESLALGLSKVYTLNPTFRAENSNTRYHLAEFYMLEAESIYLDNLDSLCREIEMLIKKILIECLEIYPISECNELNALQNDLVLIRTFLGNQSESDSHCKRLLIDSALGLRDVLETMLKQPFIHISYSEAMEYLDKEMDTVDLTTSKPRDLNKKEEHRILDWVGGNRPVFITHFPMELKPFYCQSVDGIKAECADLLFPGIGELVGASVRENVASRLQTRMKSNQSDWYINLRGTGSVPHGGFGLGFERLMQFVLGIANIRDTIAFPRNTNKIIF</sequence>
<evidence type="ECO:0000256" key="3">
    <source>
        <dbReference type="ARBA" id="ARBA00022840"/>
    </source>
</evidence>
<evidence type="ECO:0000256" key="2">
    <source>
        <dbReference type="ARBA" id="ARBA00022741"/>
    </source>
</evidence>
<dbReference type="InterPro" id="IPR012340">
    <property type="entry name" value="NA-bd_OB-fold"/>
</dbReference>
<feature type="domain" description="Aminoacyl-transfer RNA synthetases class-II family profile" evidence="6">
    <location>
        <begin position="258"/>
        <end position="591"/>
    </location>
</feature>
<keyword evidence="4" id="KW-0648">Protein biosynthesis</keyword>
<dbReference type="GO" id="GO:0005524">
    <property type="term" value="F:ATP binding"/>
    <property type="evidence" value="ECO:0007669"/>
    <property type="project" value="UniProtKB-KW"/>
</dbReference>
<dbReference type="Pfam" id="PF01336">
    <property type="entry name" value="tRNA_anti-codon"/>
    <property type="match status" value="1"/>
</dbReference>
<keyword evidence="5" id="KW-0030">Aminoacyl-tRNA synthetase</keyword>
<dbReference type="PRINTS" id="PR01042">
    <property type="entry name" value="TRNASYNTHASP"/>
</dbReference>
<dbReference type="PANTHER" id="PTHR22594:SF34">
    <property type="entry name" value="ASPARAGINE--TRNA LIGASE, MITOCHONDRIAL-RELATED"/>
    <property type="match status" value="1"/>
</dbReference>
<keyword evidence="1" id="KW-0436">Ligase</keyword>
<accession>A0AA85FHU3</accession>
<evidence type="ECO:0000256" key="5">
    <source>
        <dbReference type="ARBA" id="ARBA00023146"/>
    </source>
</evidence>
<dbReference type="Gene3D" id="2.40.50.140">
    <property type="entry name" value="Nucleic acid-binding proteins"/>
    <property type="match status" value="1"/>
</dbReference>
<dbReference type="SUPFAM" id="SSF55681">
    <property type="entry name" value="Class II aaRS and biotin synthetases"/>
    <property type="match status" value="1"/>
</dbReference>
<reference evidence="8 9" key="2">
    <citation type="submission" date="2023-11" db="UniProtKB">
        <authorList>
            <consortium name="WormBaseParasite"/>
        </authorList>
    </citation>
    <scope>IDENTIFICATION</scope>
</reference>
<name>A0AA85FHU3_9TREM</name>
<protein>
    <recommendedName>
        <fullName evidence="6">Aminoacyl-transfer RNA synthetases class-II family profile domain-containing protein</fullName>
    </recommendedName>
</protein>
<dbReference type="InterPro" id="IPR004365">
    <property type="entry name" value="NA-bd_OB_tRNA"/>
</dbReference>
<dbReference type="InterPro" id="IPR002312">
    <property type="entry name" value="Asp/Asn-tRNA-synth_IIb"/>
</dbReference>
<dbReference type="GO" id="GO:0006421">
    <property type="term" value="P:asparaginyl-tRNA aminoacylation"/>
    <property type="evidence" value="ECO:0007669"/>
    <property type="project" value="TreeGrafter"/>
</dbReference>
<dbReference type="AlphaFoldDB" id="A0AA85FHU3"/>
<reference evidence="7" key="1">
    <citation type="submission" date="2022-06" db="EMBL/GenBank/DDBJ databases">
        <authorList>
            <person name="Berger JAMES D."/>
            <person name="Berger JAMES D."/>
        </authorList>
    </citation>
    <scope>NUCLEOTIDE SEQUENCE [LARGE SCALE GENOMIC DNA]</scope>
</reference>
<evidence type="ECO:0000259" key="6">
    <source>
        <dbReference type="PROSITE" id="PS50862"/>
    </source>
</evidence>
<keyword evidence="7" id="KW-1185">Reference proteome</keyword>
<evidence type="ECO:0000256" key="4">
    <source>
        <dbReference type="ARBA" id="ARBA00022917"/>
    </source>
</evidence>
<evidence type="ECO:0000313" key="7">
    <source>
        <dbReference type="Proteomes" id="UP000050792"/>
    </source>
</evidence>
<dbReference type="PROSITE" id="PS50862">
    <property type="entry name" value="AA_TRNA_LIGASE_II"/>
    <property type="match status" value="1"/>
</dbReference>
<organism evidence="7 8">
    <name type="scientific">Schistosoma rodhaini</name>
    <dbReference type="NCBI Taxonomy" id="6188"/>
    <lineage>
        <taxon>Eukaryota</taxon>
        <taxon>Metazoa</taxon>
        <taxon>Spiralia</taxon>
        <taxon>Lophotrochozoa</taxon>
        <taxon>Platyhelminthes</taxon>
        <taxon>Trematoda</taxon>
        <taxon>Digenea</taxon>
        <taxon>Strigeidida</taxon>
        <taxon>Schistosomatoidea</taxon>
        <taxon>Schistosomatidae</taxon>
        <taxon>Schistosoma</taxon>
    </lineage>
</organism>
<dbReference type="GO" id="GO:0003676">
    <property type="term" value="F:nucleic acid binding"/>
    <property type="evidence" value="ECO:0007669"/>
    <property type="project" value="InterPro"/>
</dbReference>
<dbReference type="SUPFAM" id="SSF50249">
    <property type="entry name" value="Nucleic acid-binding proteins"/>
    <property type="match status" value="1"/>
</dbReference>
<dbReference type="WBParaSite" id="SRDH1_51810.5">
    <property type="protein sequence ID" value="SRDH1_51810.5"/>
    <property type="gene ID" value="SRDH1_51810"/>
</dbReference>
<keyword evidence="3" id="KW-0067">ATP-binding</keyword>
<dbReference type="InterPro" id="IPR045864">
    <property type="entry name" value="aa-tRNA-synth_II/BPL/LPL"/>
</dbReference>
<dbReference type="InterPro" id="IPR004364">
    <property type="entry name" value="Aa-tRNA-synt_II"/>
</dbReference>
<dbReference type="Pfam" id="PF00152">
    <property type="entry name" value="tRNA-synt_2"/>
    <property type="match status" value="1"/>
</dbReference>
<dbReference type="InterPro" id="IPR006195">
    <property type="entry name" value="aa-tRNA-synth_II"/>
</dbReference>
<dbReference type="Gene3D" id="3.30.930.10">
    <property type="entry name" value="Bira Bifunctional Protein, Domain 2"/>
    <property type="match status" value="1"/>
</dbReference>
<proteinExistence type="predicted"/>
<evidence type="ECO:0000313" key="9">
    <source>
        <dbReference type="WBParaSite" id="SRDH1_51810.5"/>
    </source>
</evidence>
<evidence type="ECO:0000256" key="1">
    <source>
        <dbReference type="ARBA" id="ARBA00022598"/>
    </source>
</evidence>
<evidence type="ECO:0000313" key="8">
    <source>
        <dbReference type="WBParaSite" id="SRDH1_51810.2"/>
    </source>
</evidence>
<dbReference type="WBParaSite" id="SRDH1_51810.2">
    <property type="protein sequence ID" value="SRDH1_51810.2"/>
    <property type="gene ID" value="SRDH1_51810"/>
</dbReference>
<dbReference type="GO" id="GO:0005739">
    <property type="term" value="C:mitochondrion"/>
    <property type="evidence" value="ECO:0007669"/>
    <property type="project" value="TreeGrafter"/>
</dbReference>
<dbReference type="PANTHER" id="PTHR22594">
    <property type="entry name" value="ASPARTYL/LYSYL-TRNA SYNTHETASE"/>
    <property type="match status" value="1"/>
</dbReference>
<dbReference type="GO" id="GO:0004816">
    <property type="term" value="F:asparagine-tRNA ligase activity"/>
    <property type="evidence" value="ECO:0007669"/>
    <property type="project" value="TreeGrafter"/>
</dbReference>
<keyword evidence="2" id="KW-0547">Nucleotide-binding</keyword>
<dbReference type="Proteomes" id="UP000050792">
    <property type="component" value="Unassembled WGS sequence"/>
</dbReference>